<dbReference type="PANTHER" id="PTHR34477">
    <property type="entry name" value="UPF0213 PROTEIN YHBQ"/>
    <property type="match status" value="1"/>
</dbReference>
<gene>
    <name evidence="3" type="ORF">KC678_02290</name>
</gene>
<accession>A0A955ICL7</accession>
<reference evidence="3" key="2">
    <citation type="journal article" date="2021" name="Microbiome">
        <title>Successional dynamics and alternative stable states in a saline activated sludge microbial community over 9 years.</title>
        <authorList>
            <person name="Wang Y."/>
            <person name="Ye J."/>
            <person name="Ju F."/>
            <person name="Liu L."/>
            <person name="Boyd J.A."/>
            <person name="Deng Y."/>
            <person name="Parks D.H."/>
            <person name="Jiang X."/>
            <person name="Yin X."/>
            <person name="Woodcroft B.J."/>
            <person name="Tyson G.W."/>
            <person name="Hugenholtz P."/>
            <person name="Polz M.F."/>
            <person name="Zhang T."/>
        </authorList>
    </citation>
    <scope>NUCLEOTIDE SEQUENCE</scope>
    <source>
        <strain evidence="3">HKST-UBA13</strain>
    </source>
</reference>
<reference evidence="3" key="1">
    <citation type="submission" date="2020-04" db="EMBL/GenBank/DDBJ databases">
        <authorList>
            <person name="Zhang T."/>
        </authorList>
    </citation>
    <scope>NUCLEOTIDE SEQUENCE</scope>
    <source>
        <strain evidence="3">HKST-UBA13</strain>
    </source>
</reference>
<feature type="domain" description="GIY-YIG" evidence="2">
    <location>
        <begin position="2"/>
        <end position="77"/>
    </location>
</feature>
<dbReference type="InterPro" id="IPR000305">
    <property type="entry name" value="GIY-YIG_endonuc"/>
</dbReference>
<dbReference type="Pfam" id="PF01541">
    <property type="entry name" value="GIY-YIG"/>
    <property type="match status" value="1"/>
</dbReference>
<evidence type="ECO:0000313" key="4">
    <source>
        <dbReference type="Proteomes" id="UP000775877"/>
    </source>
</evidence>
<name>A0A955ICL7_9BACT</name>
<dbReference type="PANTHER" id="PTHR34477:SF5">
    <property type="entry name" value="BSL5627 PROTEIN"/>
    <property type="match status" value="1"/>
</dbReference>
<dbReference type="InterPro" id="IPR035901">
    <property type="entry name" value="GIY-YIG_endonuc_sf"/>
</dbReference>
<comment type="similarity">
    <text evidence="1">Belongs to the UPF0213 family.</text>
</comment>
<organism evidence="3 4">
    <name type="scientific">Candidatus Dojkabacteria bacterium</name>
    <dbReference type="NCBI Taxonomy" id="2099670"/>
    <lineage>
        <taxon>Bacteria</taxon>
        <taxon>Candidatus Dojkabacteria</taxon>
    </lineage>
</organism>
<sequence length="82" mass="9689">MKFYYTYILLSKSDNGLYIGYTSNIKKRVEEHNNGNITSTKSRRPFKLIYFEGCLSKELALKREKQLKTGFGRAYLKRRLSL</sequence>
<evidence type="ECO:0000313" key="3">
    <source>
        <dbReference type="EMBL" id="MCA9381068.1"/>
    </source>
</evidence>
<dbReference type="AlphaFoldDB" id="A0A955ICL7"/>
<protein>
    <submittedName>
        <fullName evidence="3">GIY-YIG nuclease family protein</fullName>
    </submittedName>
</protein>
<dbReference type="CDD" id="cd10449">
    <property type="entry name" value="GIY-YIG_SLX1_like"/>
    <property type="match status" value="1"/>
</dbReference>
<dbReference type="PROSITE" id="PS50164">
    <property type="entry name" value="GIY_YIG"/>
    <property type="match status" value="1"/>
</dbReference>
<proteinExistence type="inferred from homology"/>
<dbReference type="InterPro" id="IPR050190">
    <property type="entry name" value="UPF0213_domain"/>
</dbReference>
<evidence type="ECO:0000256" key="1">
    <source>
        <dbReference type="ARBA" id="ARBA00007435"/>
    </source>
</evidence>
<dbReference type="Gene3D" id="3.40.1440.10">
    <property type="entry name" value="GIY-YIG endonuclease"/>
    <property type="match status" value="1"/>
</dbReference>
<dbReference type="EMBL" id="JAGQLJ010000045">
    <property type="protein sequence ID" value="MCA9381068.1"/>
    <property type="molecule type" value="Genomic_DNA"/>
</dbReference>
<dbReference type="Proteomes" id="UP000775877">
    <property type="component" value="Unassembled WGS sequence"/>
</dbReference>
<evidence type="ECO:0000259" key="2">
    <source>
        <dbReference type="PROSITE" id="PS50164"/>
    </source>
</evidence>
<dbReference type="SUPFAM" id="SSF82771">
    <property type="entry name" value="GIY-YIG endonuclease"/>
    <property type="match status" value="1"/>
</dbReference>
<comment type="caution">
    <text evidence="3">The sequence shown here is derived from an EMBL/GenBank/DDBJ whole genome shotgun (WGS) entry which is preliminary data.</text>
</comment>